<dbReference type="RefSeq" id="WP_222104951.1">
    <property type="nucleotide sequence ID" value="NZ_CP046883.1"/>
</dbReference>
<dbReference type="EMBL" id="CP046883">
    <property type="protein sequence ID" value="QNH96609.1"/>
    <property type="molecule type" value="Genomic_DNA"/>
</dbReference>
<name>A0A7G7YQ39_9CORY</name>
<dbReference type="KEGG" id="cans:GP473_07975"/>
<evidence type="ECO:0000313" key="3">
    <source>
        <dbReference type="Proteomes" id="UP000515275"/>
    </source>
</evidence>
<accession>A0A7G7YQ39</accession>
<gene>
    <name evidence="2" type="ORF">GP473_07975</name>
</gene>
<organism evidence="2 3">
    <name type="scientific">Corynebacterium anserum</name>
    <dbReference type="NCBI Taxonomy" id="2684406"/>
    <lineage>
        <taxon>Bacteria</taxon>
        <taxon>Bacillati</taxon>
        <taxon>Actinomycetota</taxon>
        <taxon>Actinomycetes</taxon>
        <taxon>Mycobacteriales</taxon>
        <taxon>Corynebacteriaceae</taxon>
        <taxon>Corynebacterium</taxon>
    </lineage>
</organism>
<sequence length="218" mass="22673">MAIVAAILAVIALGYLVIYLISGGNGNNSDGHGASTAAVDSTEHSATQQRDAREGVGSKEAAPQPTVGGKGSRGSDSSVAISGNGAGSQGDVSRVYRVGERITATGTIRLLGAWDLARLQGYEQTPSGERNDEIYAVFIPDYSMKVQAKSSGGNGVSTREAKLFGLGQPHGIDSIPPTSAFSQYDGQKVTVTLTPQEYWPSDPRLPVGELYGENVSVN</sequence>
<proteinExistence type="predicted"/>
<reference evidence="2 3" key="1">
    <citation type="submission" date="2019-12" db="EMBL/GenBank/DDBJ databases">
        <title>Corynebacterium sp. nov., isolated from feces of the Anser Albifrons in China.</title>
        <authorList>
            <person name="Liu Q."/>
        </authorList>
    </citation>
    <scope>NUCLEOTIDE SEQUENCE [LARGE SCALE GENOMIC DNA]</scope>
    <source>
        <strain evidence="2 3">23H37-10</strain>
    </source>
</reference>
<protein>
    <submittedName>
        <fullName evidence="2">Uncharacterized protein</fullName>
    </submittedName>
</protein>
<keyword evidence="3" id="KW-1185">Reference proteome</keyword>
<evidence type="ECO:0000313" key="2">
    <source>
        <dbReference type="EMBL" id="QNH96609.1"/>
    </source>
</evidence>
<dbReference type="Proteomes" id="UP000515275">
    <property type="component" value="Chromosome"/>
</dbReference>
<dbReference type="AlphaFoldDB" id="A0A7G7YQ39"/>
<feature type="region of interest" description="Disordered" evidence="1">
    <location>
        <begin position="31"/>
        <end position="91"/>
    </location>
</feature>
<evidence type="ECO:0000256" key="1">
    <source>
        <dbReference type="SAM" id="MobiDB-lite"/>
    </source>
</evidence>